<dbReference type="PRINTS" id="PR00313">
    <property type="entry name" value="CABNDNGRPT"/>
</dbReference>
<evidence type="ECO:0000259" key="5">
    <source>
        <dbReference type="Pfam" id="PF08548"/>
    </source>
</evidence>
<dbReference type="CDD" id="cd04277">
    <property type="entry name" value="ZnMc_serralysin_like"/>
    <property type="match status" value="1"/>
</dbReference>
<protein>
    <submittedName>
        <fullName evidence="6">Ca2+-binding protein, RTX toxin-related</fullName>
    </submittedName>
</protein>
<dbReference type="InterPro" id="IPR013858">
    <property type="entry name" value="Peptidase_M10B_C"/>
</dbReference>
<dbReference type="AlphaFoldDB" id="A0A1I4DB63"/>
<name>A0A1I4DB63_9PROT</name>
<organism evidence="6 7">
    <name type="scientific">Falsiroseomonas stagni DSM 19981</name>
    <dbReference type="NCBI Taxonomy" id="1123062"/>
    <lineage>
        <taxon>Bacteria</taxon>
        <taxon>Pseudomonadati</taxon>
        <taxon>Pseudomonadota</taxon>
        <taxon>Alphaproteobacteria</taxon>
        <taxon>Acetobacterales</taxon>
        <taxon>Roseomonadaceae</taxon>
        <taxon>Falsiroseomonas</taxon>
    </lineage>
</organism>
<evidence type="ECO:0000256" key="4">
    <source>
        <dbReference type="ARBA" id="ARBA00022737"/>
    </source>
</evidence>
<comment type="cofactor">
    <cofactor evidence="1">
        <name>Ca(2+)</name>
        <dbReference type="ChEBI" id="CHEBI:29108"/>
    </cofactor>
</comment>
<sequence>MATTRAIAATGNRYIDGVLSGTAWNGPLTFSFPDAAGDYESPYGNNEPGSGFAQVSLATMQVARHALAGTSAAIGGKAVLRGAGIADFTLLAISDAGFDGADLRLAQSSLPATAYARYPAGGSGGDIWFGTAYNYRNPTLGNYAYHTTLHEIGHAMGLKHSQEAGGPGGAAVPADRDGLEFTVMSYRSYIGGPAGGYTYEQWSAPQSYMMLDIAALQVMYGADFTMQSWDTTYSWNPATGQMSINGAGQGTPGGNRIFLTIWDGGGRDTYDLSNYAGGVAIDLSPGGWSVASTAQLALLGTGKVARGNIFNAMQYQGDARSLIEDAIGGAGNDRMTGNEAANWLRGNAGNDTLLGGAGGDMLDGGTGADSLLGGLGDDCYVVADAACLVMETAGQGNDLVRAAVTWTLGANLESLTLTGTADIDGTGNTLANTLVGNAGANRLSGGAGNDLIQGMGGADVLNAGLGADTLTGGTGDDLFYVYAISQVVTEEDGAGADTIVSSVAWTLSAAVENLVLAGTAGIAGTGNAGANAITGNGGANRLLGLEGADTLMGGAGADTLDGGTGADRQVGGLGNDIHVVDDGGDLVVEDALGGIDLVLSSVDWTLDAEVERLTLSGGTGLSGTGNALGNLITGNAGDNWLRGLEGADTLNGGLGNDTLDGGAGNDAMTGGAGNDRYVVDSTTDKVVETASGGTDTILASVSVVLATNLEALELAGSAALNGTGNAVANSIAGNAGDNIVSGMAGNDTLAGGGGADTLRGGLGADMLTGGAGADAFRFALVTEGGDVITDFTIGEDVVQISAAGFRGGLVAGMDLSAMNRLQINAAGTPVGTLAQLLFATDTHLLSWDSNGTGAGGVTVLAELAGAAPTASSFLVIA</sequence>
<dbReference type="SUPFAM" id="SSF55486">
    <property type="entry name" value="Metalloproteases ('zincins'), catalytic domain"/>
    <property type="match status" value="1"/>
</dbReference>
<keyword evidence="7" id="KW-1185">Reference proteome</keyword>
<dbReference type="Pfam" id="PF00353">
    <property type="entry name" value="HemolysinCabind"/>
    <property type="match status" value="5"/>
</dbReference>
<dbReference type="PROSITE" id="PS00330">
    <property type="entry name" value="HEMOLYSIN_CALCIUM"/>
    <property type="match status" value="7"/>
</dbReference>
<evidence type="ECO:0000313" key="6">
    <source>
        <dbReference type="EMBL" id="SFK90139.1"/>
    </source>
</evidence>
<dbReference type="PANTHER" id="PTHR38340">
    <property type="entry name" value="S-LAYER PROTEIN"/>
    <property type="match status" value="1"/>
</dbReference>
<evidence type="ECO:0000313" key="7">
    <source>
        <dbReference type="Proteomes" id="UP000199473"/>
    </source>
</evidence>
<reference evidence="6 7" key="1">
    <citation type="submission" date="2016-10" db="EMBL/GenBank/DDBJ databases">
        <authorList>
            <person name="de Groot N.N."/>
        </authorList>
    </citation>
    <scope>NUCLEOTIDE SEQUENCE [LARGE SCALE GENOMIC DNA]</scope>
    <source>
        <strain evidence="6 7">DSM 19981</strain>
    </source>
</reference>
<dbReference type="GO" id="GO:0005509">
    <property type="term" value="F:calcium ion binding"/>
    <property type="evidence" value="ECO:0007669"/>
    <property type="project" value="InterPro"/>
</dbReference>
<keyword evidence="4" id="KW-0677">Repeat</keyword>
<dbReference type="Pfam" id="PF08548">
    <property type="entry name" value="Peptidase_M10_C"/>
    <property type="match status" value="1"/>
</dbReference>
<dbReference type="InterPro" id="IPR034033">
    <property type="entry name" value="Serralysin-like"/>
</dbReference>
<dbReference type="InterPro" id="IPR011049">
    <property type="entry name" value="Serralysin-like_metalloprot_C"/>
</dbReference>
<dbReference type="InterPro" id="IPR024079">
    <property type="entry name" value="MetalloPept_cat_dom_sf"/>
</dbReference>
<comment type="subcellular location">
    <subcellularLocation>
        <location evidence="2">Secreted</location>
    </subcellularLocation>
</comment>
<accession>A0A1I4DB63</accession>
<dbReference type="InterPro" id="IPR050557">
    <property type="entry name" value="RTX_toxin/Mannuronan_C5-epim"/>
</dbReference>
<dbReference type="RefSeq" id="WP_175534073.1">
    <property type="nucleotide sequence ID" value="NZ_FOSQ01000010.1"/>
</dbReference>
<evidence type="ECO:0000256" key="3">
    <source>
        <dbReference type="ARBA" id="ARBA00022525"/>
    </source>
</evidence>
<dbReference type="EMBL" id="FOSQ01000010">
    <property type="protein sequence ID" value="SFK90139.1"/>
    <property type="molecule type" value="Genomic_DNA"/>
</dbReference>
<dbReference type="STRING" id="1123062.SAMN02745775_11049"/>
<dbReference type="GO" id="GO:0005615">
    <property type="term" value="C:extracellular space"/>
    <property type="evidence" value="ECO:0007669"/>
    <property type="project" value="InterPro"/>
</dbReference>
<evidence type="ECO:0000256" key="1">
    <source>
        <dbReference type="ARBA" id="ARBA00001913"/>
    </source>
</evidence>
<dbReference type="GO" id="GO:0008237">
    <property type="term" value="F:metallopeptidase activity"/>
    <property type="evidence" value="ECO:0007669"/>
    <property type="project" value="InterPro"/>
</dbReference>
<dbReference type="SUPFAM" id="SSF51120">
    <property type="entry name" value="beta-Roll"/>
    <property type="match status" value="5"/>
</dbReference>
<proteinExistence type="predicted"/>
<keyword evidence="3" id="KW-0964">Secreted</keyword>
<dbReference type="InterPro" id="IPR018511">
    <property type="entry name" value="Hemolysin-typ_Ca-bd_CS"/>
</dbReference>
<dbReference type="Gene3D" id="2.150.10.10">
    <property type="entry name" value="Serralysin-like metalloprotease, C-terminal"/>
    <property type="match status" value="3"/>
</dbReference>
<evidence type="ECO:0000256" key="2">
    <source>
        <dbReference type="ARBA" id="ARBA00004613"/>
    </source>
</evidence>
<gene>
    <name evidence="6" type="ORF">SAMN02745775_11049</name>
</gene>
<dbReference type="Gene3D" id="3.40.390.10">
    <property type="entry name" value="Collagenase (Catalytic Domain)"/>
    <property type="match status" value="1"/>
</dbReference>
<dbReference type="PANTHER" id="PTHR38340:SF1">
    <property type="entry name" value="S-LAYER PROTEIN"/>
    <property type="match status" value="1"/>
</dbReference>
<dbReference type="InterPro" id="IPR001343">
    <property type="entry name" value="Hemolysn_Ca-bd"/>
</dbReference>
<dbReference type="Proteomes" id="UP000199473">
    <property type="component" value="Unassembled WGS sequence"/>
</dbReference>
<feature type="domain" description="Peptidase M10 serralysin C-terminal" evidence="5">
    <location>
        <begin position="225"/>
        <end position="365"/>
    </location>
</feature>